<evidence type="ECO:0000256" key="4">
    <source>
        <dbReference type="ARBA" id="ARBA00023136"/>
    </source>
</evidence>
<dbReference type="Pfam" id="PF14322">
    <property type="entry name" value="SusD-like_3"/>
    <property type="match status" value="1"/>
</dbReference>
<dbReference type="OrthoDB" id="636214at2"/>
<reference evidence="8 9" key="1">
    <citation type="submission" date="2016-03" db="EMBL/GenBank/DDBJ databases">
        <title>Niastella vici sp. nov., isolated from farmland soil.</title>
        <authorList>
            <person name="Chen L."/>
            <person name="Wang D."/>
            <person name="Yang S."/>
            <person name="Wang G."/>
        </authorList>
    </citation>
    <scope>NUCLEOTIDE SEQUENCE [LARGE SCALE GENOMIC DNA]</scope>
    <source>
        <strain evidence="8 9">DJ57</strain>
    </source>
</reference>
<protein>
    <recommendedName>
        <fullName evidence="10">Carbohydrate-binding protein SusD</fullName>
    </recommendedName>
</protein>
<dbReference type="InterPro" id="IPR012944">
    <property type="entry name" value="SusD_RagB_dom"/>
</dbReference>
<evidence type="ECO:0000256" key="1">
    <source>
        <dbReference type="ARBA" id="ARBA00004442"/>
    </source>
</evidence>
<evidence type="ECO:0000256" key="5">
    <source>
        <dbReference type="ARBA" id="ARBA00023237"/>
    </source>
</evidence>
<dbReference type="STRING" id="1703345.A3860_21940"/>
<comment type="similarity">
    <text evidence="2">Belongs to the SusD family.</text>
</comment>
<evidence type="ECO:0000313" key="8">
    <source>
        <dbReference type="EMBL" id="OQP64072.1"/>
    </source>
</evidence>
<comment type="caution">
    <text evidence="8">The sequence shown here is derived from an EMBL/GenBank/DDBJ whole genome shotgun (WGS) entry which is preliminary data.</text>
</comment>
<dbReference type="RefSeq" id="WP_081147253.1">
    <property type="nucleotide sequence ID" value="NZ_LVYD01000043.1"/>
</dbReference>
<evidence type="ECO:0000256" key="3">
    <source>
        <dbReference type="ARBA" id="ARBA00022729"/>
    </source>
</evidence>
<keyword evidence="5" id="KW-0998">Cell outer membrane</keyword>
<sequence length="516" mass="58163">MKRLANIYISLAILGTVSCSKSFLDKAPQGVLSTATITSDTTTLGMAVNRLYGSLAWREYTLGRQQWSTHELCGDDFIPGSDAAMNFFQNYTYPADHGYIQQYWDRTYQNIHYANVVIDNAPTVGKSAPFSGTLYEAQGKFFRAYYHFDLTNVFGDAPMRDHDPSAEEYNIPKSSHADIIKLVISDLKFASAYLPTRQQWGTSQLGRITKGTAQGLLAKVYLYEQDYANAKLYADSVINGGEYSLFSNYRNLFSPDNLYCSENMMPGGYIFNSSIWSGRWYNPYLQYQGLPSFANGVIYPSPNLVNSYESGDPRFTATIFTKTDTIIGYNNNKPVAFPSNSNYANKKVIWPYLYWNQSNFSFQNVNPMFLRYADIILIDAEASNEQGNTADALKYLEQIRYRARGNMTFAATVTAGMNGGAGILPQVTTTDKTQLRLAIWKERRIELALEFNRWFDLVRYNKVAAADGSSGTGYTENLLKNVYGRTGFSYAKFSRFPIPATYITSSNGVLIQNSNW</sequence>
<keyword evidence="4" id="KW-0472">Membrane</keyword>
<dbReference type="Gene3D" id="1.25.40.390">
    <property type="match status" value="1"/>
</dbReference>
<dbReference type="InterPro" id="IPR033985">
    <property type="entry name" value="SusD-like_N"/>
</dbReference>
<evidence type="ECO:0000313" key="9">
    <source>
        <dbReference type="Proteomes" id="UP000192796"/>
    </source>
</evidence>
<dbReference type="SUPFAM" id="SSF48452">
    <property type="entry name" value="TPR-like"/>
    <property type="match status" value="1"/>
</dbReference>
<keyword evidence="9" id="KW-1185">Reference proteome</keyword>
<proteinExistence type="inferred from homology"/>
<gene>
    <name evidence="8" type="ORF">A3860_21940</name>
</gene>
<keyword evidence="3" id="KW-0732">Signal</keyword>
<dbReference type="Pfam" id="PF07980">
    <property type="entry name" value="SusD_RagB"/>
    <property type="match status" value="1"/>
</dbReference>
<organism evidence="8 9">
    <name type="scientific">Niastella vici</name>
    <dbReference type="NCBI Taxonomy" id="1703345"/>
    <lineage>
        <taxon>Bacteria</taxon>
        <taxon>Pseudomonadati</taxon>
        <taxon>Bacteroidota</taxon>
        <taxon>Chitinophagia</taxon>
        <taxon>Chitinophagales</taxon>
        <taxon>Chitinophagaceae</taxon>
        <taxon>Niastella</taxon>
    </lineage>
</organism>
<dbReference type="EMBL" id="LVYD01000043">
    <property type="protein sequence ID" value="OQP64072.1"/>
    <property type="molecule type" value="Genomic_DNA"/>
</dbReference>
<dbReference type="PROSITE" id="PS51257">
    <property type="entry name" value="PROKAR_LIPOPROTEIN"/>
    <property type="match status" value="1"/>
</dbReference>
<feature type="domain" description="SusD-like N-terminal" evidence="7">
    <location>
        <begin position="50"/>
        <end position="222"/>
    </location>
</feature>
<dbReference type="GO" id="GO:0009279">
    <property type="term" value="C:cell outer membrane"/>
    <property type="evidence" value="ECO:0007669"/>
    <property type="project" value="UniProtKB-SubCell"/>
</dbReference>
<evidence type="ECO:0008006" key="10">
    <source>
        <dbReference type="Google" id="ProtNLM"/>
    </source>
</evidence>
<dbReference type="Proteomes" id="UP000192796">
    <property type="component" value="Unassembled WGS sequence"/>
</dbReference>
<name>A0A1V9G0G3_9BACT</name>
<comment type="subcellular location">
    <subcellularLocation>
        <location evidence="1">Cell outer membrane</location>
    </subcellularLocation>
</comment>
<evidence type="ECO:0000259" key="7">
    <source>
        <dbReference type="Pfam" id="PF14322"/>
    </source>
</evidence>
<evidence type="ECO:0000259" key="6">
    <source>
        <dbReference type="Pfam" id="PF07980"/>
    </source>
</evidence>
<dbReference type="InterPro" id="IPR011990">
    <property type="entry name" value="TPR-like_helical_dom_sf"/>
</dbReference>
<accession>A0A1V9G0G3</accession>
<dbReference type="AlphaFoldDB" id="A0A1V9G0G3"/>
<feature type="domain" description="RagB/SusD" evidence="6">
    <location>
        <begin position="293"/>
        <end position="516"/>
    </location>
</feature>
<evidence type="ECO:0000256" key="2">
    <source>
        <dbReference type="ARBA" id="ARBA00006275"/>
    </source>
</evidence>